<evidence type="ECO:0000313" key="1">
    <source>
        <dbReference type="EMBL" id="ASJ09216.1"/>
    </source>
</evidence>
<keyword evidence="2" id="KW-1185">Reference proteome</keyword>
<accession>A0A2Z2MTW4</accession>
<reference evidence="1 2" key="1">
    <citation type="submission" date="2016-04" db="EMBL/GenBank/DDBJ databases">
        <title>Complete genome sequence of Thermococcus siculi type strain RG-20.</title>
        <authorList>
            <person name="Oger P.M."/>
        </authorList>
    </citation>
    <scope>NUCLEOTIDE SEQUENCE [LARGE SCALE GENOMIC DNA]</scope>
    <source>
        <strain evidence="1 2">RG-20</strain>
    </source>
</reference>
<dbReference type="Proteomes" id="UP000250125">
    <property type="component" value="Chromosome"/>
</dbReference>
<dbReference type="KEGG" id="tsl:A3L11_08230"/>
<dbReference type="GeneID" id="33318216"/>
<gene>
    <name evidence="1" type="ORF">A3L11_08230</name>
</gene>
<dbReference type="OrthoDB" id="102571at2157"/>
<organism evidence="1 2">
    <name type="scientific">Thermococcus siculi</name>
    <dbReference type="NCBI Taxonomy" id="72803"/>
    <lineage>
        <taxon>Archaea</taxon>
        <taxon>Methanobacteriati</taxon>
        <taxon>Methanobacteriota</taxon>
        <taxon>Thermococci</taxon>
        <taxon>Thermococcales</taxon>
        <taxon>Thermococcaceae</taxon>
        <taxon>Thermococcus</taxon>
    </lineage>
</organism>
<proteinExistence type="predicted"/>
<evidence type="ECO:0000313" key="2">
    <source>
        <dbReference type="Proteomes" id="UP000250125"/>
    </source>
</evidence>
<sequence length="75" mass="8451">MNTKESKPSDEEKIRAVLPWGDSGFLTAVMKEKAKEKAEALEIVESLVKPDILPDEVKSIVKKPDKKELIEDVEE</sequence>
<name>A0A2Z2MTW4_9EURY</name>
<protein>
    <submittedName>
        <fullName evidence="1">Uncharacterized protein</fullName>
    </submittedName>
</protein>
<dbReference type="RefSeq" id="WP_088856449.1">
    <property type="nucleotide sequence ID" value="NZ_CP015103.1"/>
</dbReference>
<dbReference type="AlphaFoldDB" id="A0A2Z2MTW4"/>
<dbReference type="EMBL" id="CP015103">
    <property type="protein sequence ID" value="ASJ09216.1"/>
    <property type="molecule type" value="Genomic_DNA"/>
</dbReference>